<dbReference type="InterPro" id="IPR050577">
    <property type="entry name" value="MAPR/NEUFC/NENF-like"/>
</dbReference>
<accession>A0A1E4SKK7</accession>
<dbReference type="GO" id="GO:0005783">
    <property type="term" value="C:endoplasmic reticulum"/>
    <property type="evidence" value="ECO:0007669"/>
    <property type="project" value="UniProtKB-SubCell"/>
</dbReference>
<dbReference type="PANTHER" id="PTHR10281">
    <property type="entry name" value="MEMBRANE-ASSOCIATED PROGESTERONE RECEPTOR COMPONENT-RELATED"/>
    <property type="match status" value="1"/>
</dbReference>
<dbReference type="PANTHER" id="PTHR10281:SF72">
    <property type="entry name" value="NEUDESIN"/>
    <property type="match status" value="1"/>
</dbReference>
<dbReference type="InterPro" id="IPR001199">
    <property type="entry name" value="Cyt_B5-like_heme/steroid-bd"/>
</dbReference>
<evidence type="ECO:0000256" key="6">
    <source>
        <dbReference type="ARBA" id="ARBA00038357"/>
    </source>
</evidence>
<feature type="chain" id="PRO_5009162813" evidence="7">
    <location>
        <begin position="21"/>
        <end position="154"/>
    </location>
</feature>
<evidence type="ECO:0000256" key="5">
    <source>
        <dbReference type="ARBA" id="ARBA00023004"/>
    </source>
</evidence>
<protein>
    <submittedName>
        <fullName evidence="9">Cytochrome b5</fullName>
    </submittedName>
</protein>
<dbReference type="GeneID" id="30981657"/>
<evidence type="ECO:0000256" key="4">
    <source>
        <dbReference type="ARBA" id="ARBA00022824"/>
    </source>
</evidence>
<dbReference type="OrthoDB" id="547796at2759"/>
<feature type="signal peptide" evidence="7">
    <location>
        <begin position="1"/>
        <end position="20"/>
    </location>
</feature>
<name>A0A1E4SKK7_9ASCO</name>
<dbReference type="AlphaFoldDB" id="A0A1E4SKK7"/>
<gene>
    <name evidence="9" type="ORF">CANTADRAFT_25738</name>
</gene>
<evidence type="ECO:0000313" key="10">
    <source>
        <dbReference type="Proteomes" id="UP000094285"/>
    </source>
</evidence>
<dbReference type="STRING" id="984487.A0A1E4SKK7"/>
<evidence type="ECO:0000256" key="3">
    <source>
        <dbReference type="ARBA" id="ARBA00022723"/>
    </source>
</evidence>
<keyword evidence="3" id="KW-0479">Metal-binding</keyword>
<feature type="domain" description="Cytochrome b5 heme-binding" evidence="8">
    <location>
        <begin position="43"/>
        <end position="144"/>
    </location>
</feature>
<evidence type="ECO:0000256" key="1">
    <source>
        <dbReference type="ARBA" id="ARBA00004240"/>
    </source>
</evidence>
<comment type="similarity">
    <text evidence="6">Belongs to the cytochrome b5 family. MAPR subfamily.</text>
</comment>
<dbReference type="Pfam" id="PF00173">
    <property type="entry name" value="Cyt-b5"/>
    <property type="match status" value="1"/>
</dbReference>
<reference evidence="10" key="1">
    <citation type="submission" date="2016-05" db="EMBL/GenBank/DDBJ databases">
        <title>Comparative genomics of biotechnologically important yeasts.</title>
        <authorList>
            <consortium name="DOE Joint Genome Institute"/>
            <person name="Riley R."/>
            <person name="Haridas S."/>
            <person name="Wolfe K.H."/>
            <person name="Lopes M.R."/>
            <person name="Hittinger C.T."/>
            <person name="Goker M."/>
            <person name="Salamov A."/>
            <person name="Wisecaver J."/>
            <person name="Long T.M."/>
            <person name="Aerts A.L."/>
            <person name="Barry K."/>
            <person name="Choi C."/>
            <person name="Clum A."/>
            <person name="Coughlan A.Y."/>
            <person name="Deshpande S."/>
            <person name="Douglass A.P."/>
            <person name="Hanson S.J."/>
            <person name="Klenk H.-P."/>
            <person name="Labutti K."/>
            <person name="Lapidus A."/>
            <person name="Lindquist E."/>
            <person name="Lipzen A."/>
            <person name="Meier-Kolthoff J.P."/>
            <person name="Ohm R.A."/>
            <person name="Otillar R.P."/>
            <person name="Pangilinan J."/>
            <person name="Peng Y."/>
            <person name="Rokas A."/>
            <person name="Rosa C.A."/>
            <person name="Scheuner C."/>
            <person name="Sibirny A.A."/>
            <person name="Slot J.C."/>
            <person name="Stielow J.B."/>
            <person name="Sun H."/>
            <person name="Kurtzman C.P."/>
            <person name="Blackwell M."/>
            <person name="Grigoriev I.V."/>
            <person name="Jeffries T.W."/>
        </authorList>
    </citation>
    <scope>NUCLEOTIDE SEQUENCE [LARGE SCALE GENOMIC DNA]</scope>
    <source>
        <strain evidence="10">NRRL Y-17324</strain>
    </source>
</reference>
<keyword evidence="10" id="KW-1185">Reference proteome</keyword>
<dbReference type="InterPro" id="IPR036400">
    <property type="entry name" value="Cyt_B5-like_heme/steroid_sf"/>
</dbReference>
<dbReference type="GO" id="GO:0016020">
    <property type="term" value="C:membrane"/>
    <property type="evidence" value="ECO:0007669"/>
    <property type="project" value="TreeGrafter"/>
</dbReference>
<keyword evidence="5" id="KW-0408">Iron</keyword>
<comment type="subcellular location">
    <subcellularLocation>
        <location evidence="1">Endoplasmic reticulum</location>
    </subcellularLocation>
</comment>
<dbReference type="FunFam" id="3.10.120.10:FF:000003">
    <property type="entry name" value="membrane-associated progesterone receptor component 1"/>
    <property type="match status" value="1"/>
</dbReference>
<sequence>MITTILLVLVIVYLFRNTLSDVSVFNPFAEPEVREEPIVEGKFTPETLQKYNGTDDPKIFIAVKGKVYNVSQGASFYGPGGPYENFAGRDASRGLAKNSFEAELLTPINKPIDTLKDLTDAEIESLDGWEEHFENKYPIVGSLHENGETGETGQ</sequence>
<dbReference type="GO" id="GO:0046872">
    <property type="term" value="F:metal ion binding"/>
    <property type="evidence" value="ECO:0007669"/>
    <property type="project" value="UniProtKB-KW"/>
</dbReference>
<evidence type="ECO:0000259" key="8">
    <source>
        <dbReference type="SMART" id="SM01117"/>
    </source>
</evidence>
<evidence type="ECO:0000313" key="9">
    <source>
        <dbReference type="EMBL" id="ODV79962.1"/>
    </source>
</evidence>
<keyword evidence="2" id="KW-0349">Heme</keyword>
<dbReference type="Proteomes" id="UP000094285">
    <property type="component" value="Unassembled WGS sequence"/>
</dbReference>
<keyword evidence="7" id="KW-0732">Signal</keyword>
<dbReference type="GO" id="GO:0020037">
    <property type="term" value="F:heme binding"/>
    <property type="evidence" value="ECO:0007669"/>
    <property type="project" value="UniProtKB-ARBA"/>
</dbReference>
<evidence type="ECO:0000256" key="7">
    <source>
        <dbReference type="SAM" id="SignalP"/>
    </source>
</evidence>
<dbReference type="Gene3D" id="3.10.120.10">
    <property type="entry name" value="Cytochrome b5-like heme/steroid binding domain"/>
    <property type="match status" value="1"/>
</dbReference>
<dbReference type="EMBL" id="KV453911">
    <property type="protein sequence ID" value="ODV79962.1"/>
    <property type="molecule type" value="Genomic_DNA"/>
</dbReference>
<proteinExistence type="inferred from homology"/>
<dbReference type="SUPFAM" id="SSF55856">
    <property type="entry name" value="Cytochrome b5-like heme/steroid binding domain"/>
    <property type="match status" value="1"/>
</dbReference>
<dbReference type="SMART" id="SM01117">
    <property type="entry name" value="Cyt-b5"/>
    <property type="match status" value="1"/>
</dbReference>
<dbReference type="RefSeq" id="XP_020065084.1">
    <property type="nucleotide sequence ID" value="XM_020207520.1"/>
</dbReference>
<keyword evidence="4" id="KW-0256">Endoplasmic reticulum</keyword>
<evidence type="ECO:0000256" key="2">
    <source>
        <dbReference type="ARBA" id="ARBA00022617"/>
    </source>
</evidence>
<organism evidence="9 10">
    <name type="scientific">Suhomyces tanzawaensis NRRL Y-17324</name>
    <dbReference type="NCBI Taxonomy" id="984487"/>
    <lineage>
        <taxon>Eukaryota</taxon>
        <taxon>Fungi</taxon>
        <taxon>Dikarya</taxon>
        <taxon>Ascomycota</taxon>
        <taxon>Saccharomycotina</taxon>
        <taxon>Pichiomycetes</taxon>
        <taxon>Debaryomycetaceae</taxon>
        <taxon>Suhomyces</taxon>
    </lineage>
</organism>